<protein>
    <submittedName>
        <fullName evidence="1">Uncharacterized protein</fullName>
    </submittedName>
</protein>
<accession>A0A0E9XES2</accession>
<organism evidence="1">
    <name type="scientific">Anguilla anguilla</name>
    <name type="common">European freshwater eel</name>
    <name type="synonym">Muraena anguilla</name>
    <dbReference type="NCBI Taxonomy" id="7936"/>
    <lineage>
        <taxon>Eukaryota</taxon>
        <taxon>Metazoa</taxon>
        <taxon>Chordata</taxon>
        <taxon>Craniata</taxon>
        <taxon>Vertebrata</taxon>
        <taxon>Euteleostomi</taxon>
        <taxon>Actinopterygii</taxon>
        <taxon>Neopterygii</taxon>
        <taxon>Teleostei</taxon>
        <taxon>Anguilliformes</taxon>
        <taxon>Anguillidae</taxon>
        <taxon>Anguilla</taxon>
    </lineage>
</organism>
<proteinExistence type="predicted"/>
<reference evidence="1" key="1">
    <citation type="submission" date="2014-11" db="EMBL/GenBank/DDBJ databases">
        <authorList>
            <person name="Amaro Gonzalez C."/>
        </authorList>
    </citation>
    <scope>NUCLEOTIDE SEQUENCE</scope>
</reference>
<dbReference type="AlphaFoldDB" id="A0A0E9XES2"/>
<reference evidence="1" key="2">
    <citation type="journal article" date="2015" name="Fish Shellfish Immunol.">
        <title>Early steps in the European eel (Anguilla anguilla)-Vibrio vulnificus interaction in the gills: Role of the RtxA13 toxin.</title>
        <authorList>
            <person name="Callol A."/>
            <person name="Pajuelo D."/>
            <person name="Ebbesson L."/>
            <person name="Teles M."/>
            <person name="MacKenzie S."/>
            <person name="Amaro C."/>
        </authorList>
    </citation>
    <scope>NUCLEOTIDE SEQUENCE</scope>
</reference>
<name>A0A0E9XES2_ANGAN</name>
<evidence type="ECO:0000313" key="1">
    <source>
        <dbReference type="EMBL" id="JAI00194.1"/>
    </source>
</evidence>
<dbReference type="EMBL" id="GBXM01008384">
    <property type="protein sequence ID" value="JAI00194.1"/>
    <property type="molecule type" value="Transcribed_RNA"/>
</dbReference>
<sequence length="66" mass="7699">MHLPPHIVIYIQVTKPQIHSVQHTTLARNVYNTFKQILVFLLLTLTTELKTKCYGNPLKNKNNKKN</sequence>